<evidence type="ECO:0000256" key="6">
    <source>
        <dbReference type="PIRNR" id="PIRNR000799"/>
    </source>
</evidence>
<comment type="caution">
    <text evidence="9">The sequence shown here is derived from an EMBL/GenBank/DDBJ whole genome shotgun (WGS) entry which is preliminary data.</text>
</comment>
<dbReference type="EMBL" id="LFYR01001173">
    <property type="protein sequence ID" value="KMZ64243.1"/>
    <property type="molecule type" value="Genomic_DNA"/>
</dbReference>
<dbReference type="GO" id="GO:0003677">
    <property type="term" value="F:DNA binding"/>
    <property type="evidence" value="ECO:0007669"/>
    <property type="project" value="UniProtKB-UniRule"/>
</dbReference>
<feature type="domain" description="DNA polymerase alpha/delta/epsilon subunit B" evidence="7">
    <location>
        <begin position="291"/>
        <end position="496"/>
    </location>
</feature>
<dbReference type="Pfam" id="PF04042">
    <property type="entry name" value="DNA_pol_E_B"/>
    <property type="match status" value="1"/>
</dbReference>
<keyword evidence="4 6" id="KW-0238">DNA-binding</keyword>
<dbReference type="Gene3D" id="1.10.8.60">
    <property type="match status" value="1"/>
</dbReference>
<keyword evidence="9" id="KW-0808">Transferase</keyword>
<evidence type="ECO:0000256" key="2">
    <source>
        <dbReference type="ARBA" id="ARBA00009560"/>
    </source>
</evidence>
<evidence type="ECO:0000313" key="9">
    <source>
        <dbReference type="EMBL" id="KMZ64243.1"/>
    </source>
</evidence>
<dbReference type="OrthoDB" id="10254730at2759"/>
<dbReference type="GO" id="GO:0042276">
    <property type="term" value="P:error-prone translesion synthesis"/>
    <property type="evidence" value="ECO:0000318"/>
    <property type="project" value="GO_Central"/>
</dbReference>
<evidence type="ECO:0000256" key="3">
    <source>
        <dbReference type="ARBA" id="ARBA00022705"/>
    </source>
</evidence>
<keyword evidence="10" id="KW-1185">Reference proteome</keyword>
<dbReference type="InterPro" id="IPR024639">
    <property type="entry name" value="DNA_pol_e_bsu_N"/>
</dbReference>
<evidence type="ECO:0000256" key="1">
    <source>
        <dbReference type="ARBA" id="ARBA00004123"/>
    </source>
</evidence>
<comment type="subcellular location">
    <subcellularLocation>
        <location evidence="1 6">Nucleus</location>
    </subcellularLocation>
</comment>
<gene>
    <name evidence="9" type="ORF">ZOSMA_37G01270</name>
</gene>
<proteinExistence type="inferred from homology"/>
<dbReference type="STRING" id="29655.A0A0K9P5G8"/>
<keyword evidence="5 6" id="KW-0539">Nucleus</keyword>
<keyword evidence="3 6" id="KW-0235">DNA replication</keyword>
<dbReference type="InterPro" id="IPR016266">
    <property type="entry name" value="POLE2"/>
</dbReference>
<dbReference type="PANTHER" id="PTHR12708">
    <property type="entry name" value="DNA POLYMERASE EPSILON SUBUNIT B"/>
    <property type="match status" value="1"/>
</dbReference>
<evidence type="ECO:0000259" key="7">
    <source>
        <dbReference type="Pfam" id="PF04042"/>
    </source>
</evidence>
<dbReference type="OMA" id="FFCEGCF"/>
<dbReference type="PIRSF" id="PIRSF000799">
    <property type="entry name" value="DNA_pol_eps_2"/>
    <property type="match status" value="1"/>
</dbReference>
<evidence type="ECO:0000259" key="8">
    <source>
        <dbReference type="Pfam" id="PF12213"/>
    </source>
</evidence>
<dbReference type="Pfam" id="PF12213">
    <property type="entry name" value="Dpoe2NT"/>
    <property type="match status" value="1"/>
</dbReference>
<dbReference type="Proteomes" id="UP000036987">
    <property type="component" value="Unassembled WGS sequence"/>
</dbReference>
<keyword evidence="9" id="KW-0239">DNA-directed DNA polymerase</keyword>
<reference evidence="10" key="1">
    <citation type="journal article" date="2016" name="Nature">
        <title>The genome of the seagrass Zostera marina reveals angiosperm adaptation to the sea.</title>
        <authorList>
            <person name="Olsen J.L."/>
            <person name="Rouze P."/>
            <person name="Verhelst B."/>
            <person name="Lin Y.-C."/>
            <person name="Bayer T."/>
            <person name="Collen J."/>
            <person name="Dattolo E."/>
            <person name="De Paoli E."/>
            <person name="Dittami S."/>
            <person name="Maumus F."/>
            <person name="Michel G."/>
            <person name="Kersting A."/>
            <person name="Lauritano C."/>
            <person name="Lohaus R."/>
            <person name="Toepel M."/>
            <person name="Tonon T."/>
            <person name="Vanneste K."/>
            <person name="Amirebrahimi M."/>
            <person name="Brakel J."/>
            <person name="Bostroem C."/>
            <person name="Chovatia M."/>
            <person name="Grimwood J."/>
            <person name="Jenkins J.W."/>
            <person name="Jueterbock A."/>
            <person name="Mraz A."/>
            <person name="Stam W.T."/>
            <person name="Tice H."/>
            <person name="Bornberg-Bauer E."/>
            <person name="Green P.J."/>
            <person name="Pearson G.A."/>
            <person name="Procaccini G."/>
            <person name="Duarte C.M."/>
            <person name="Schmutz J."/>
            <person name="Reusch T.B.H."/>
            <person name="Van de Peer Y."/>
        </authorList>
    </citation>
    <scope>NUCLEOTIDE SEQUENCE [LARGE SCALE GENOMIC DNA]</scope>
    <source>
        <strain evidence="10">cv. Finnish</strain>
    </source>
</reference>
<comment type="similarity">
    <text evidence="2 6">Belongs to the DNA polymerase epsilon subunit B family.</text>
</comment>
<dbReference type="InterPro" id="IPR007185">
    <property type="entry name" value="DNA_pol_a/d/e_bsu"/>
</dbReference>
<dbReference type="GO" id="GO:0008622">
    <property type="term" value="C:epsilon DNA polymerase complex"/>
    <property type="evidence" value="ECO:0000318"/>
    <property type="project" value="GO_Central"/>
</dbReference>
<keyword evidence="9" id="KW-0548">Nucleotidyltransferase</keyword>
<dbReference type="PANTHER" id="PTHR12708:SF0">
    <property type="entry name" value="DNA POLYMERASE EPSILON SUBUNIT 2"/>
    <property type="match status" value="1"/>
</dbReference>
<dbReference type="GO" id="GO:0006261">
    <property type="term" value="P:DNA-templated DNA replication"/>
    <property type="evidence" value="ECO:0000318"/>
    <property type="project" value="GO_Central"/>
</dbReference>
<comment type="function">
    <text evidence="6">Participates in DNA repair and in chromosomal DNA replication.</text>
</comment>
<evidence type="ECO:0000313" key="10">
    <source>
        <dbReference type="Proteomes" id="UP000036987"/>
    </source>
</evidence>
<dbReference type="GO" id="GO:0003887">
    <property type="term" value="F:DNA-directed DNA polymerase activity"/>
    <property type="evidence" value="ECO:0007669"/>
    <property type="project" value="UniProtKB-KW"/>
</dbReference>
<evidence type="ECO:0000256" key="5">
    <source>
        <dbReference type="ARBA" id="ARBA00023242"/>
    </source>
</evidence>
<name>A0A0K9P5G8_ZOSMR</name>
<protein>
    <recommendedName>
        <fullName evidence="6">DNA polymerase epsilon subunit</fullName>
    </recommendedName>
    <alternativeName>
        <fullName evidence="6">DNA polymerase II subunit 2</fullName>
    </alternativeName>
</protein>
<organism evidence="9 10">
    <name type="scientific">Zostera marina</name>
    <name type="common">Eelgrass</name>
    <dbReference type="NCBI Taxonomy" id="29655"/>
    <lineage>
        <taxon>Eukaryota</taxon>
        <taxon>Viridiplantae</taxon>
        <taxon>Streptophyta</taxon>
        <taxon>Embryophyta</taxon>
        <taxon>Tracheophyta</taxon>
        <taxon>Spermatophyta</taxon>
        <taxon>Magnoliopsida</taxon>
        <taxon>Liliopsida</taxon>
        <taxon>Zosteraceae</taxon>
        <taxon>Zostera</taxon>
    </lineage>
</organism>
<sequence length="533" mass="59581">MAISAAAIRRKVQKKFKMRGLTLRVDSLDEILSFLSHFADAEEEALDLLADEIDNESLKSSILDKDSVHKVVSRLIESDQAVDPDCGIAGPSAKTSALRIIDAFLVPKFRHDPIRKKFYEHTEKLEIYGDASAKVNLYRDRFQLLLQSISRDKNFSKPTFDTGSTDGESSEITPIQSLVGCVGKKWIMGVISQLEDDHFFLEDLTAAVPIDISNAKITTGFFVENTIIVAEGEMLINGTFQVDTCGFPPLEEKETSLSLLMGLDFFGSGIYSAEETNRLSELEKNAVNDMFVVLSDVWLDDAKTMEKLAVVLNGFNNEDTVPSLFVFMGNFCSHPCNLSYKSYSDLRSCFGKLGETINSCEKLKEQSRFLFIPGPDDAGPSSALPKCALPEYLTEEIRKHVPLAVFSSNPCRVKFYTQEIVFLRQDLLYKMQRSCLIPPSSAETMDSFEHLVATITHQSHLCPLPLTVQPIVWNYDHCLRLYPTPDTIVLGDRSEQKAFNYTGISCFNPGSFSNDSSFVVYRPCSQVVELSSL</sequence>
<feature type="domain" description="DNA polymerase epsilon subunit B N-terminal" evidence="8">
    <location>
        <begin position="6"/>
        <end position="72"/>
    </location>
</feature>
<accession>A0A0K9P5G8</accession>
<evidence type="ECO:0000256" key="4">
    <source>
        <dbReference type="ARBA" id="ARBA00023125"/>
    </source>
</evidence>
<dbReference type="AlphaFoldDB" id="A0A0K9P5G8"/>